<gene>
    <name evidence="3" type="primary">DSPTP1</name>
    <name evidence="3" type="ORF">SPIL2461_LOCUS5449</name>
</gene>
<proteinExistence type="predicted"/>
<keyword evidence="2" id="KW-0472">Membrane</keyword>
<protein>
    <submittedName>
        <fullName evidence="3">DSPTP1 protein</fullName>
    </submittedName>
</protein>
<dbReference type="OrthoDB" id="449131at2759"/>
<feature type="transmembrane region" description="Helical" evidence="2">
    <location>
        <begin position="238"/>
        <end position="259"/>
    </location>
</feature>
<reference evidence="3" key="1">
    <citation type="submission" date="2021-02" db="EMBL/GenBank/DDBJ databases">
        <authorList>
            <person name="Dougan E. K."/>
            <person name="Rhodes N."/>
            <person name="Thang M."/>
            <person name="Chan C."/>
        </authorList>
    </citation>
    <scope>NUCLEOTIDE SEQUENCE</scope>
</reference>
<accession>A0A812MDY5</accession>
<feature type="transmembrane region" description="Helical" evidence="2">
    <location>
        <begin position="351"/>
        <end position="371"/>
    </location>
</feature>
<dbReference type="EMBL" id="CAJNIZ010007694">
    <property type="protein sequence ID" value="CAE7260475.1"/>
    <property type="molecule type" value="Genomic_DNA"/>
</dbReference>
<feature type="transmembrane region" description="Helical" evidence="2">
    <location>
        <begin position="318"/>
        <end position="339"/>
    </location>
</feature>
<evidence type="ECO:0000256" key="2">
    <source>
        <dbReference type="SAM" id="Phobius"/>
    </source>
</evidence>
<keyword evidence="4" id="KW-1185">Reference proteome</keyword>
<feature type="transmembrane region" description="Helical" evidence="2">
    <location>
        <begin position="92"/>
        <end position="114"/>
    </location>
</feature>
<keyword evidence="2" id="KW-1133">Transmembrane helix</keyword>
<feature type="transmembrane region" description="Helical" evidence="2">
    <location>
        <begin position="288"/>
        <end position="312"/>
    </location>
</feature>
<feature type="transmembrane region" description="Helical" evidence="2">
    <location>
        <begin position="126"/>
        <end position="148"/>
    </location>
</feature>
<dbReference type="Proteomes" id="UP000649617">
    <property type="component" value="Unassembled WGS sequence"/>
</dbReference>
<comment type="caution">
    <text evidence="3">The sequence shown here is derived from an EMBL/GenBank/DDBJ whole genome shotgun (WGS) entry which is preliminary data.</text>
</comment>
<evidence type="ECO:0000313" key="3">
    <source>
        <dbReference type="EMBL" id="CAE7260475.1"/>
    </source>
</evidence>
<dbReference type="AlphaFoldDB" id="A0A812MDY5"/>
<feature type="compositionally biased region" description="Basic and acidic residues" evidence="1">
    <location>
        <begin position="172"/>
        <end position="187"/>
    </location>
</feature>
<name>A0A812MDY5_SYMPI</name>
<evidence type="ECO:0000313" key="4">
    <source>
        <dbReference type="Proteomes" id="UP000649617"/>
    </source>
</evidence>
<evidence type="ECO:0000256" key="1">
    <source>
        <dbReference type="SAM" id="MobiDB-lite"/>
    </source>
</evidence>
<feature type="transmembrane region" description="Helical" evidence="2">
    <location>
        <begin position="20"/>
        <end position="39"/>
    </location>
</feature>
<feature type="region of interest" description="Disordered" evidence="1">
    <location>
        <begin position="170"/>
        <end position="190"/>
    </location>
</feature>
<organism evidence="3 4">
    <name type="scientific">Symbiodinium pilosum</name>
    <name type="common">Dinoflagellate</name>
    <dbReference type="NCBI Taxonomy" id="2952"/>
    <lineage>
        <taxon>Eukaryota</taxon>
        <taxon>Sar</taxon>
        <taxon>Alveolata</taxon>
        <taxon>Dinophyceae</taxon>
        <taxon>Suessiales</taxon>
        <taxon>Symbiodiniaceae</taxon>
        <taxon>Symbiodinium</taxon>
    </lineage>
</organism>
<keyword evidence="2" id="KW-0812">Transmembrane</keyword>
<sequence>MEPRHRQNAQVFAEMEFKQFILLLGQLLFFAFLNLVDFVTDILVLLQLSCVTESSIKQECEYSNFTCDTGAFCSYATVTYTADENDDTCVVHAAWCLLGSVILVCSSMASAVAYRAALRAEPTRKSLWCGFLAAFFQIAPFLDIINVLRAAVHVQTYGLREEVQISSGACRRAGDSPSDHHEQREYAQDGQEDQAADVSSPLHELMLCKATFFVYLASDLVLRCGAYAMLMSPFARHVGLATILGFSLCQSVAGYHSVWWKLLRPKLFRCLRGSDDVDSNGTKVSTNLVVFASGLFLSFMIGFAFGYSMVFIPGALGIWLFLLTLPTIILSAVPVVVTFERPRRDKAGFMGVRLLEYLCFGSLTALLRRILCQYGRD</sequence>